<dbReference type="Gene3D" id="3.30.200.20">
    <property type="entry name" value="Phosphorylase Kinase, domain 1"/>
    <property type="match status" value="1"/>
</dbReference>
<reference evidence="2 3" key="1">
    <citation type="submission" date="2020-04" db="EMBL/GenBank/DDBJ databases">
        <title>MicrobeNet Type strains.</title>
        <authorList>
            <person name="Nicholson A.C."/>
        </authorList>
    </citation>
    <scope>NUCLEOTIDE SEQUENCE [LARGE SCALE GENOMIC DNA]</scope>
    <source>
        <strain evidence="2 3">DSM 45078</strain>
    </source>
</reference>
<dbReference type="InterPro" id="IPR011009">
    <property type="entry name" value="Kinase-like_dom_sf"/>
</dbReference>
<dbReference type="EMBL" id="JAAXOO010000002">
    <property type="protein sequence ID" value="NKY33248.1"/>
    <property type="molecule type" value="Genomic_DNA"/>
</dbReference>
<evidence type="ECO:0000259" key="1">
    <source>
        <dbReference type="Pfam" id="PF01636"/>
    </source>
</evidence>
<evidence type="ECO:0000313" key="2">
    <source>
        <dbReference type="EMBL" id="NKY33248.1"/>
    </source>
</evidence>
<dbReference type="GO" id="GO:0016740">
    <property type="term" value="F:transferase activity"/>
    <property type="evidence" value="ECO:0007669"/>
    <property type="project" value="UniProtKB-KW"/>
</dbReference>
<dbReference type="InterPro" id="IPR041726">
    <property type="entry name" value="ACAD10_11_N"/>
</dbReference>
<dbReference type="CDD" id="cd05154">
    <property type="entry name" value="ACAD10_11_N-like"/>
    <property type="match status" value="1"/>
</dbReference>
<sequence length="357" mass="39819">MKHAPVFPKGRDLDSTATILHSWLAARDEITAVEIDDPAYPQGAGVSNETVFVRVHSARGIEQVVLRVAPAAEHQMFLDPRFRIQHRILAALRQHSEVRVPEPLWLEEDPSVLGRPFYLMRRVTGSVPVSMPVYNMSGFLAEATPAQRRTLWEDAMGQLAAIHRVPVDTVGFVDRPEYGVSGDQQQLAYWSAHAHWTMEDNVPGTVRALLQWLTDNRPADSVPGLSWGDARIGNIVFGTDFRVSAVMDWEQASMAGPVADLAWWLVFDEAHSTGLGVPRLDGLGTRDETIDLWQDLTGLHAGDLLWHEVFACVKAGLLSLRTRRVLRLPLVDTGTRRYSFLRRACELVGIAEPQEGL</sequence>
<dbReference type="AlphaFoldDB" id="A0A846XB45"/>
<name>A0A846XB45_9NOCA</name>
<dbReference type="PANTHER" id="PTHR21310:SF40">
    <property type="entry name" value="AMINOGLYCOSIDE PHOSPHOTRANSFERASE DOMAIN-CONTAINING PROTEIN-RELATED"/>
    <property type="match status" value="1"/>
</dbReference>
<accession>A0A846XB45</accession>
<gene>
    <name evidence="2" type="ORF">HGA13_09225</name>
</gene>
<dbReference type="Gene3D" id="3.90.1200.10">
    <property type="match status" value="1"/>
</dbReference>
<comment type="caution">
    <text evidence="2">The sequence shown here is derived from an EMBL/GenBank/DDBJ whole genome shotgun (WGS) entry which is preliminary data.</text>
</comment>
<dbReference type="RefSeq" id="WP_068040203.1">
    <property type="nucleotide sequence ID" value="NZ_JAAXOO010000002.1"/>
</dbReference>
<dbReference type="InterPro" id="IPR051678">
    <property type="entry name" value="AGP_Transferase"/>
</dbReference>
<dbReference type="InterPro" id="IPR002575">
    <property type="entry name" value="Aminoglycoside_PTrfase"/>
</dbReference>
<keyword evidence="3" id="KW-1185">Reference proteome</keyword>
<dbReference type="SUPFAM" id="SSF56112">
    <property type="entry name" value="Protein kinase-like (PK-like)"/>
    <property type="match status" value="1"/>
</dbReference>
<dbReference type="Pfam" id="PF01636">
    <property type="entry name" value="APH"/>
    <property type="match status" value="1"/>
</dbReference>
<feature type="domain" description="Aminoglycoside phosphotransferase" evidence="1">
    <location>
        <begin position="44"/>
        <end position="284"/>
    </location>
</feature>
<evidence type="ECO:0000313" key="3">
    <source>
        <dbReference type="Proteomes" id="UP000565715"/>
    </source>
</evidence>
<protein>
    <submittedName>
        <fullName evidence="2">Phosphotransferase family protein</fullName>
    </submittedName>
</protein>
<keyword evidence="2" id="KW-0808">Transferase</keyword>
<dbReference type="Proteomes" id="UP000565715">
    <property type="component" value="Unassembled WGS sequence"/>
</dbReference>
<dbReference type="PANTHER" id="PTHR21310">
    <property type="entry name" value="AMINOGLYCOSIDE PHOSPHOTRANSFERASE-RELATED-RELATED"/>
    <property type="match status" value="1"/>
</dbReference>
<proteinExistence type="predicted"/>
<organism evidence="2 3">
    <name type="scientific">Nocardia speluncae</name>
    <dbReference type="NCBI Taxonomy" id="419477"/>
    <lineage>
        <taxon>Bacteria</taxon>
        <taxon>Bacillati</taxon>
        <taxon>Actinomycetota</taxon>
        <taxon>Actinomycetes</taxon>
        <taxon>Mycobacteriales</taxon>
        <taxon>Nocardiaceae</taxon>
        <taxon>Nocardia</taxon>
    </lineage>
</organism>